<dbReference type="eggNOG" id="COG3384">
    <property type="taxonomic scope" value="Bacteria"/>
</dbReference>
<evidence type="ECO:0000313" key="2">
    <source>
        <dbReference type="EMBL" id="SMR00243.1"/>
    </source>
</evidence>
<dbReference type="Proteomes" id="UP000195877">
    <property type="component" value="Chromosome 1"/>
</dbReference>
<dbReference type="InterPro" id="IPR036622">
    <property type="entry name" value="LigA_sf"/>
</dbReference>
<keyword evidence="4" id="KW-1185">Reference proteome</keyword>
<dbReference type="EMBL" id="LT853885">
    <property type="protein sequence ID" value="SMR02311.1"/>
    <property type="molecule type" value="Genomic_DNA"/>
</dbReference>
<dbReference type="Gene3D" id="1.10.700.10">
    <property type="entry name" value="Dioxygenase LigAB, LigA subunit"/>
    <property type="match status" value="1"/>
</dbReference>
<dbReference type="SUPFAM" id="SSF48076">
    <property type="entry name" value="LigA subunit of an aromatic-ring-opening dioxygenase LigAB"/>
    <property type="match status" value="1"/>
</dbReference>
<reference evidence="3 5" key="1">
    <citation type="submission" date="2017-05" db="EMBL/GenBank/DDBJ databases">
        <authorList>
            <person name="Song R."/>
            <person name="Chenine A.L."/>
            <person name="Ruprecht R.M."/>
        </authorList>
    </citation>
    <scope>NUCLEOTIDE SEQUENCE [LARGE SCALE GENOMIC DNA]</scope>
    <source>
        <strain evidence="3">PD5205</strain>
    </source>
</reference>
<keyword evidence="2" id="KW-0560">Oxidoreductase</keyword>
<dbReference type="Pfam" id="PF07746">
    <property type="entry name" value="LigA"/>
    <property type="match status" value="1"/>
</dbReference>
<protein>
    <submittedName>
        <fullName evidence="2">Gallate dioxygenase</fullName>
        <ecNumber evidence="2">1.13.11.57</ecNumber>
    </submittedName>
    <submittedName>
        <fullName evidence="3">Protocatechuate 4,5-dioxygenase subunit alpha</fullName>
    </submittedName>
</protein>
<keyword evidence="3" id="KW-0223">Dioxygenase</keyword>
<evidence type="ECO:0000313" key="5">
    <source>
        <dbReference type="Proteomes" id="UP000195953"/>
    </source>
</evidence>
<gene>
    <name evidence="2" type="primary">galA</name>
    <name evidence="3" type="ORF">PD5205_00992</name>
    <name evidence="2" type="ORF">PD885_03021</name>
</gene>
<feature type="domain" description="Extradiol ring-cleavage dioxygenase LigAB LigA subunit" evidence="1">
    <location>
        <begin position="42"/>
        <end position="105"/>
    </location>
</feature>
<organism evidence="3 5">
    <name type="scientific">Xanthomonas fragariae</name>
    <dbReference type="NCBI Taxonomy" id="48664"/>
    <lineage>
        <taxon>Bacteria</taxon>
        <taxon>Pseudomonadati</taxon>
        <taxon>Pseudomonadota</taxon>
        <taxon>Gammaproteobacteria</taxon>
        <taxon>Lysobacterales</taxon>
        <taxon>Lysobacteraceae</taxon>
        <taxon>Xanthomonas</taxon>
    </lineage>
</organism>
<evidence type="ECO:0000313" key="4">
    <source>
        <dbReference type="Proteomes" id="UP000195877"/>
    </source>
</evidence>
<accession>A0A1Y6HFS8</accession>
<dbReference type="Proteomes" id="UP000195953">
    <property type="component" value="Chromosome 1"/>
</dbReference>
<dbReference type="EC" id="1.13.11.57" evidence="2"/>
<name>A0A1Y6HFS8_9XANT</name>
<evidence type="ECO:0000313" key="3">
    <source>
        <dbReference type="EMBL" id="SMR02311.1"/>
    </source>
</evidence>
<dbReference type="AlphaFoldDB" id="A0A1Y6HFS8"/>
<dbReference type="EMBL" id="LT853882">
    <property type="protein sequence ID" value="SMR00243.1"/>
    <property type="molecule type" value="Genomic_DNA"/>
</dbReference>
<proteinExistence type="predicted"/>
<sequence>MMRVRPPKKVAGPHRRSAAWQASNIDGICLFDLRTSNRALRINRFFWHMIRAPLRERCLPDAEVLMQKAELTKYEKALIRTRDLLGLVQYGVKFFVIEKSPAWCGRPICRSTRSCAANPLKTSRRRGVSRMHAV</sequence>
<reference evidence="2 4" key="2">
    <citation type="submission" date="2017-05" db="EMBL/GenBank/DDBJ databases">
        <authorList>
            <person name="Blom J."/>
        </authorList>
    </citation>
    <scope>NUCLEOTIDE SEQUENCE [LARGE SCALE GENOMIC DNA]</scope>
    <source>
        <strain evidence="2">PD885</strain>
    </source>
</reference>
<evidence type="ECO:0000259" key="1">
    <source>
        <dbReference type="Pfam" id="PF07746"/>
    </source>
</evidence>
<dbReference type="InterPro" id="IPR011986">
    <property type="entry name" value="Xdiol_dOase_LigA"/>
</dbReference>
<dbReference type="GO" id="GO:0036238">
    <property type="term" value="F:gallate dioxygenase activity"/>
    <property type="evidence" value="ECO:0007669"/>
    <property type="project" value="UniProtKB-EC"/>
</dbReference>